<feature type="chain" id="PRO_5046528221" description="Secreted protein" evidence="1">
    <location>
        <begin position="29"/>
        <end position="179"/>
    </location>
</feature>
<dbReference type="EMBL" id="CP089984">
    <property type="protein sequence ID" value="WXB11837.1"/>
    <property type="molecule type" value="Genomic_DNA"/>
</dbReference>
<accession>A0ABZ2LM52</accession>
<name>A0ABZ2LM52_9BACT</name>
<evidence type="ECO:0000313" key="2">
    <source>
        <dbReference type="EMBL" id="WXB11837.1"/>
    </source>
</evidence>
<protein>
    <recommendedName>
        <fullName evidence="4">Secreted protein</fullName>
    </recommendedName>
</protein>
<dbReference type="RefSeq" id="WP_394821455.1">
    <property type="nucleotide sequence ID" value="NZ_CP089984.1"/>
</dbReference>
<dbReference type="Proteomes" id="UP001370348">
    <property type="component" value="Chromosome"/>
</dbReference>
<proteinExistence type="predicted"/>
<sequence length="179" mass="19428">MKRNKFAGMLLAILAGLASVLTTAPASADIALIGGESTRLAFGDAQSTRDRLVLLGDVPDDQVVCYVGASLPSWGPRPTAGWTFDMQCNGRWVRGSLSMYLWYRFSANDSWTLATKNEFIPLNGGNSSTRIMQGLHHTLPVCFPAYWVGVATVEVTFYAGSPITERAAFQTVPEQFLGC</sequence>
<keyword evidence="3" id="KW-1185">Reference proteome</keyword>
<organism evidence="2 3">
    <name type="scientific">Pendulispora albinea</name>
    <dbReference type="NCBI Taxonomy" id="2741071"/>
    <lineage>
        <taxon>Bacteria</taxon>
        <taxon>Pseudomonadati</taxon>
        <taxon>Myxococcota</taxon>
        <taxon>Myxococcia</taxon>
        <taxon>Myxococcales</taxon>
        <taxon>Sorangiineae</taxon>
        <taxon>Pendulisporaceae</taxon>
        <taxon>Pendulispora</taxon>
    </lineage>
</organism>
<gene>
    <name evidence="2" type="ORF">LZC94_28755</name>
</gene>
<evidence type="ECO:0000313" key="3">
    <source>
        <dbReference type="Proteomes" id="UP001370348"/>
    </source>
</evidence>
<evidence type="ECO:0000256" key="1">
    <source>
        <dbReference type="SAM" id="SignalP"/>
    </source>
</evidence>
<reference evidence="2 3" key="1">
    <citation type="submission" date="2021-12" db="EMBL/GenBank/DDBJ databases">
        <title>Discovery of the Pendulisporaceae a myxobacterial family with distinct sporulation behavior and unique specialized metabolism.</title>
        <authorList>
            <person name="Garcia R."/>
            <person name="Popoff A."/>
            <person name="Bader C.D."/>
            <person name="Loehr J."/>
            <person name="Walesch S."/>
            <person name="Walt C."/>
            <person name="Boldt J."/>
            <person name="Bunk B."/>
            <person name="Haeckl F.J.F.P.J."/>
            <person name="Gunesch A.P."/>
            <person name="Birkelbach J."/>
            <person name="Nuebel U."/>
            <person name="Pietschmann T."/>
            <person name="Bach T."/>
            <person name="Mueller R."/>
        </authorList>
    </citation>
    <scope>NUCLEOTIDE SEQUENCE [LARGE SCALE GENOMIC DNA]</scope>
    <source>
        <strain evidence="2 3">MSr11954</strain>
    </source>
</reference>
<keyword evidence="1" id="KW-0732">Signal</keyword>
<feature type="signal peptide" evidence="1">
    <location>
        <begin position="1"/>
        <end position="28"/>
    </location>
</feature>
<evidence type="ECO:0008006" key="4">
    <source>
        <dbReference type="Google" id="ProtNLM"/>
    </source>
</evidence>